<feature type="region of interest" description="Disordered" evidence="1">
    <location>
        <begin position="99"/>
        <end position="123"/>
    </location>
</feature>
<gene>
    <name evidence="2" type="ORF">PQU93_17770</name>
</gene>
<dbReference type="RefSeq" id="WP_272804184.1">
    <property type="nucleotide sequence ID" value="NZ_JAQQKY010000018.1"/>
</dbReference>
<reference evidence="2 3" key="1">
    <citation type="submission" date="2023-01" db="EMBL/GenBank/DDBJ databases">
        <title>Novel species of the genus Vogesella isolated from rivers.</title>
        <authorList>
            <person name="Lu H."/>
        </authorList>
    </citation>
    <scope>NUCLEOTIDE SEQUENCE [LARGE SCALE GENOMIC DNA]</scope>
    <source>
        <strain evidence="2 3">SH7W</strain>
    </source>
</reference>
<keyword evidence="3" id="KW-1185">Reference proteome</keyword>
<organism evidence="2 3">
    <name type="scientific">Vogesella indigofera</name>
    <name type="common">Pseudomonas indigofera</name>
    <dbReference type="NCBI Taxonomy" id="45465"/>
    <lineage>
        <taxon>Bacteria</taxon>
        <taxon>Pseudomonadati</taxon>
        <taxon>Pseudomonadota</taxon>
        <taxon>Betaproteobacteria</taxon>
        <taxon>Neisseriales</taxon>
        <taxon>Chromobacteriaceae</taxon>
        <taxon>Vogesella</taxon>
    </lineage>
</organism>
<protein>
    <submittedName>
        <fullName evidence="2">Uncharacterized protein</fullName>
    </submittedName>
</protein>
<sequence length="123" mass="13615">MNIYMVWRAHMFVALTVKGFHRPPSELESKLQWLSGIAANDVEAVTLYASDVHDMRVWVDGFRKGLAKLSPQRLAAVVNEMVTAMRDKSLTNQIRGMLAESGEAGQEEKGARVVQGQGDKMPG</sequence>
<proteinExistence type="predicted"/>
<evidence type="ECO:0000256" key="1">
    <source>
        <dbReference type="SAM" id="MobiDB-lite"/>
    </source>
</evidence>
<dbReference type="Proteomes" id="UP001221566">
    <property type="component" value="Unassembled WGS sequence"/>
</dbReference>
<comment type="caution">
    <text evidence="2">The sequence shown here is derived from an EMBL/GenBank/DDBJ whole genome shotgun (WGS) entry which is preliminary data.</text>
</comment>
<name>A0ABT5I8V4_VOGIN</name>
<accession>A0ABT5I8V4</accession>
<evidence type="ECO:0000313" key="3">
    <source>
        <dbReference type="Proteomes" id="UP001221566"/>
    </source>
</evidence>
<evidence type="ECO:0000313" key="2">
    <source>
        <dbReference type="EMBL" id="MDC7692613.1"/>
    </source>
</evidence>
<dbReference type="EMBL" id="JAQQKY010000018">
    <property type="protein sequence ID" value="MDC7692613.1"/>
    <property type="molecule type" value="Genomic_DNA"/>
</dbReference>